<keyword evidence="2" id="KW-1185">Reference proteome</keyword>
<comment type="caution">
    <text evidence="1">The sequence shown here is derived from an EMBL/GenBank/DDBJ whole genome shotgun (WGS) entry which is preliminary data.</text>
</comment>
<dbReference type="EMBL" id="CARXXK010000083">
    <property type="protein sequence ID" value="CAI6369836.1"/>
    <property type="molecule type" value="Genomic_DNA"/>
</dbReference>
<accession>A0AAV0XR41</accession>
<proteinExistence type="predicted"/>
<protein>
    <submittedName>
        <fullName evidence="1">Uncharacterized protein</fullName>
    </submittedName>
</protein>
<gene>
    <name evidence="1" type="ORF">MEUPH1_LOCUS24026</name>
</gene>
<evidence type="ECO:0000313" key="2">
    <source>
        <dbReference type="Proteomes" id="UP001160148"/>
    </source>
</evidence>
<reference evidence="1 2" key="1">
    <citation type="submission" date="2023-01" db="EMBL/GenBank/DDBJ databases">
        <authorList>
            <person name="Whitehead M."/>
        </authorList>
    </citation>
    <scope>NUCLEOTIDE SEQUENCE [LARGE SCALE GENOMIC DNA]</scope>
</reference>
<sequence>MIMEQDQSTEPPPNKTYSTRAYYEQPTTAAYYPLNLASIQQVLSPILQVIKAKTLVLVHSNSMISNCMI</sequence>
<name>A0AAV0XR41_9HEMI</name>
<dbReference type="AlphaFoldDB" id="A0AAV0XR41"/>
<dbReference type="Proteomes" id="UP001160148">
    <property type="component" value="Unassembled WGS sequence"/>
</dbReference>
<organism evidence="1 2">
    <name type="scientific">Macrosiphum euphorbiae</name>
    <name type="common">potato aphid</name>
    <dbReference type="NCBI Taxonomy" id="13131"/>
    <lineage>
        <taxon>Eukaryota</taxon>
        <taxon>Metazoa</taxon>
        <taxon>Ecdysozoa</taxon>
        <taxon>Arthropoda</taxon>
        <taxon>Hexapoda</taxon>
        <taxon>Insecta</taxon>
        <taxon>Pterygota</taxon>
        <taxon>Neoptera</taxon>
        <taxon>Paraneoptera</taxon>
        <taxon>Hemiptera</taxon>
        <taxon>Sternorrhyncha</taxon>
        <taxon>Aphidomorpha</taxon>
        <taxon>Aphidoidea</taxon>
        <taxon>Aphididae</taxon>
        <taxon>Macrosiphini</taxon>
        <taxon>Macrosiphum</taxon>
    </lineage>
</organism>
<evidence type="ECO:0000313" key="1">
    <source>
        <dbReference type="EMBL" id="CAI6369836.1"/>
    </source>
</evidence>